<accession>A0A2N5USG6</accession>
<keyword evidence="4" id="KW-1185">Reference proteome</keyword>
<evidence type="ECO:0000256" key="1">
    <source>
        <dbReference type="SAM" id="Coils"/>
    </source>
</evidence>
<name>A0A2N5USG6_9BASI</name>
<feature type="compositionally biased region" description="Polar residues" evidence="2">
    <location>
        <begin position="220"/>
        <end position="240"/>
    </location>
</feature>
<feature type="region of interest" description="Disordered" evidence="2">
    <location>
        <begin position="214"/>
        <end position="244"/>
    </location>
</feature>
<evidence type="ECO:0000256" key="2">
    <source>
        <dbReference type="SAM" id="MobiDB-lite"/>
    </source>
</evidence>
<feature type="coiled-coil region" evidence="1">
    <location>
        <begin position="266"/>
        <end position="293"/>
    </location>
</feature>
<dbReference type="PANTHER" id="PTHR38120">
    <property type="entry name" value="EXPRESSED PROTEIN"/>
    <property type="match status" value="1"/>
</dbReference>
<evidence type="ECO:0000313" key="3">
    <source>
        <dbReference type="EMBL" id="PLW40695.1"/>
    </source>
</evidence>
<dbReference type="Proteomes" id="UP000235388">
    <property type="component" value="Unassembled WGS sequence"/>
</dbReference>
<feature type="compositionally biased region" description="Polar residues" evidence="2">
    <location>
        <begin position="325"/>
        <end position="340"/>
    </location>
</feature>
<sequence>MLSNNPSSPGDALAHKYLPLAQTVGPQDAISFLITLDLQAIAAIFGFPHNHPNNLAPLSSSSLPAISMPPISSDMASSDDQEGFVGRGKPTALELLEEKKRECEELKEASNEATRTRWSLEKQLDQKTHDLNLALQTSESRYHDCVRLDGRLNDLEALEPKLEAALSEIKSLKKYISNTDREAQLREEFYETEKLSWAEDRERLQARISSLADALKHARQTTPDQSMSDPSSSAGQNVNPAPQIPPEIKKELSELRELIPAYMETLDVMEFTIQNLNVELDELHEAYTDVVNKSYVQQELIEQLNQQNAEAEKPQLQESLAAEISQASPSPKRPSTCSSESEPKLLKLRRLNDSTKSGEVEDLRTTNQKLNDYLERLLNRIIGLEAFEHVLNVDFEAIRNGSSNSRQPVVYQAPTVRSRRAVSASLATKALRQLKAAKSKFLDKLNNSASAGVQVLGKPFAPKKNAQDHFATFAMLMPHPTSRLGSVEYEPRLILTLTATATLS</sequence>
<keyword evidence="1" id="KW-0175">Coiled coil</keyword>
<dbReference type="AlphaFoldDB" id="A0A2N5USG6"/>
<feature type="region of interest" description="Disordered" evidence="2">
    <location>
        <begin position="322"/>
        <end position="351"/>
    </location>
</feature>
<gene>
    <name evidence="3" type="ORF">PCANC_14444</name>
</gene>
<dbReference type="EMBL" id="PGCJ01000178">
    <property type="protein sequence ID" value="PLW40695.1"/>
    <property type="molecule type" value="Genomic_DNA"/>
</dbReference>
<protein>
    <submittedName>
        <fullName evidence="3">Uncharacterized protein</fullName>
    </submittedName>
</protein>
<proteinExistence type="predicted"/>
<feature type="coiled-coil region" evidence="1">
    <location>
        <begin position="89"/>
        <end position="123"/>
    </location>
</feature>
<dbReference type="OrthoDB" id="2501438at2759"/>
<evidence type="ECO:0000313" key="4">
    <source>
        <dbReference type="Proteomes" id="UP000235388"/>
    </source>
</evidence>
<comment type="caution">
    <text evidence="3">The sequence shown here is derived from an EMBL/GenBank/DDBJ whole genome shotgun (WGS) entry which is preliminary data.</text>
</comment>
<dbReference type="PANTHER" id="PTHR38120:SF1">
    <property type="entry name" value="M PROTEIN, SEROTYPE 2.1"/>
    <property type="match status" value="1"/>
</dbReference>
<organism evidence="3 4">
    <name type="scientific">Puccinia coronata f. sp. avenae</name>
    <dbReference type="NCBI Taxonomy" id="200324"/>
    <lineage>
        <taxon>Eukaryota</taxon>
        <taxon>Fungi</taxon>
        <taxon>Dikarya</taxon>
        <taxon>Basidiomycota</taxon>
        <taxon>Pucciniomycotina</taxon>
        <taxon>Pucciniomycetes</taxon>
        <taxon>Pucciniales</taxon>
        <taxon>Pucciniaceae</taxon>
        <taxon>Puccinia</taxon>
    </lineage>
</organism>
<feature type="compositionally biased region" description="Basic and acidic residues" evidence="2">
    <location>
        <begin position="341"/>
        <end position="351"/>
    </location>
</feature>
<reference evidence="3 4" key="1">
    <citation type="submission" date="2017-11" db="EMBL/GenBank/DDBJ databases">
        <title>De novo assembly and phasing of dikaryotic genomes from two isolates of Puccinia coronata f. sp. avenae, the causal agent of oat crown rust.</title>
        <authorList>
            <person name="Miller M.E."/>
            <person name="Zhang Y."/>
            <person name="Omidvar V."/>
            <person name="Sperschneider J."/>
            <person name="Schwessinger B."/>
            <person name="Raley C."/>
            <person name="Palmer J.M."/>
            <person name="Garnica D."/>
            <person name="Upadhyaya N."/>
            <person name="Rathjen J."/>
            <person name="Taylor J.M."/>
            <person name="Park R.F."/>
            <person name="Dodds P.N."/>
            <person name="Hirsch C.D."/>
            <person name="Kianian S.F."/>
            <person name="Figueroa M."/>
        </authorList>
    </citation>
    <scope>NUCLEOTIDE SEQUENCE [LARGE SCALE GENOMIC DNA]</scope>
    <source>
        <strain evidence="3">12NC29</strain>
    </source>
</reference>